<organism evidence="10 11">
    <name type="scientific">candidate division TA06 bacterium DG_26</name>
    <dbReference type="NCBI Taxonomy" id="1703771"/>
    <lineage>
        <taxon>Bacteria</taxon>
        <taxon>Bacteria division TA06</taxon>
    </lineage>
</organism>
<evidence type="ECO:0000256" key="9">
    <source>
        <dbReference type="SAM" id="Phobius"/>
    </source>
</evidence>
<evidence type="ECO:0000256" key="5">
    <source>
        <dbReference type="ARBA" id="ARBA00022989"/>
    </source>
</evidence>
<dbReference type="CDD" id="cd06437">
    <property type="entry name" value="CESA_CaSu_A2"/>
    <property type="match status" value="1"/>
</dbReference>
<gene>
    <name evidence="10" type="ORF">AMJ40_02025</name>
</gene>
<name>A0A0S7WL39_UNCT6</name>
<evidence type="ECO:0000256" key="8">
    <source>
        <dbReference type="ARBA" id="ARBA00023316"/>
    </source>
</evidence>
<feature type="transmembrane region" description="Helical" evidence="9">
    <location>
        <begin position="430"/>
        <end position="451"/>
    </location>
</feature>
<dbReference type="FunFam" id="3.90.550.10:FF:000057">
    <property type="entry name" value="Glycosyltransferase-like protein, family 2"/>
    <property type="match status" value="1"/>
</dbReference>
<keyword evidence="3" id="KW-0808">Transferase</keyword>
<evidence type="ECO:0000256" key="4">
    <source>
        <dbReference type="ARBA" id="ARBA00022692"/>
    </source>
</evidence>
<keyword evidence="5 9" id="KW-1133">Transmembrane helix</keyword>
<dbReference type="GO" id="GO:0016757">
    <property type="term" value="F:glycosyltransferase activity"/>
    <property type="evidence" value="ECO:0007669"/>
    <property type="project" value="UniProtKB-KW"/>
</dbReference>
<dbReference type="AlphaFoldDB" id="A0A0S7WL39"/>
<evidence type="ECO:0000256" key="6">
    <source>
        <dbReference type="ARBA" id="ARBA00023034"/>
    </source>
</evidence>
<comment type="caution">
    <text evidence="10">The sequence shown here is derived from an EMBL/GenBank/DDBJ whole genome shotgun (WGS) entry which is preliminary data.</text>
</comment>
<feature type="transmembrane region" description="Helical" evidence="9">
    <location>
        <begin position="6"/>
        <end position="30"/>
    </location>
</feature>
<evidence type="ECO:0000313" key="10">
    <source>
        <dbReference type="EMBL" id="KPJ50767.1"/>
    </source>
</evidence>
<accession>A0A0S7WL39</accession>
<keyword evidence="8" id="KW-0961">Cell wall biogenesis/degradation</keyword>
<evidence type="ECO:0000256" key="2">
    <source>
        <dbReference type="ARBA" id="ARBA00022676"/>
    </source>
</evidence>
<keyword evidence="2" id="KW-0328">Glycosyltransferase</keyword>
<dbReference type="Proteomes" id="UP000051124">
    <property type="component" value="Unassembled WGS sequence"/>
</dbReference>
<protein>
    <recommendedName>
        <fullName evidence="12">Glycosyl transferase family 2</fullName>
    </recommendedName>
</protein>
<dbReference type="PATRIC" id="fig|1703771.3.peg.227"/>
<reference evidence="10 11" key="1">
    <citation type="journal article" date="2015" name="Microbiome">
        <title>Genomic resolution of linkages in carbon, nitrogen, and sulfur cycling among widespread estuary sediment bacteria.</title>
        <authorList>
            <person name="Baker B.J."/>
            <person name="Lazar C.S."/>
            <person name="Teske A.P."/>
            <person name="Dick G.J."/>
        </authorList>
    </citation>
    <scope>NUCLEOTIDE SEQUENCE [LARGE SCALE GENOMIC DNA]</scope>
    <source>
        <strain evidence="10">DG_26</strain>
    </source>
</reference>
<evidence type="ECO:0000256" key="1">
    <source>
        <dbReference type="ARBA" id="ARBA00004653"/>
    </source>
</evidence>
<keyword evidence="6" id="KW-0333">Golgi apparatus</keyword>
<dbReference type="Gene3D" id="3.90.550.10">
    <property type="entry name" value="Spore Coat Polysaccharide Biosynthesis Protein SpsA, Chain A"/>
    <property type="match status" value="1"/>
</dbReference>
<keyword evidence="4 9" id="KW-0812">Transmembrane</keyword>
<proteinExistence type="predicted"/>
<dbReference type="GO" id="GO:0071555">
    <property type="term" value="P:cell wall organization"/>
    <property type="evidence" value="ECO:0007669"/>
    <property type="project" value="UniProtKB-KW"/>
</dbReference>
<dbReference type="PANTHER" id="PTHR32044:SF80">
    <property type="entry name" value="XYLOGLUCAN GLYCOSYLTRANSFERASE 2-RELATED"/>
    <property type="match status" value="1"/>
</dbReference>
<comment type="subcellular location">
    <subcellularLocation>
        <location evidence="1">Golgi apparatus membrane</location>
        <topology evidence="1">Multi-pass membrane protein</topology>
    </subcellularLocation>
</comment>
<keyword evidence="7 9" id="KW-0472">Membrane</keyword>
<feature type="transmembrane region" description="Helical" evidence="9">
    <location>
        <begin position="457"/>
        <end position="480"/>
    </location>
</feature>
<evidence type="ECO:0000256" key="7">
    <source>
        <dbReference type="ARBA" id="ARBA00023136"/>
    </source>
</evidence>
<evidence type="ECO:0008006" key="12">
    <source>
        <dbReference type="Google" id="ProtNLM"/>
    </source>
</evidence>
<sequence>MKTSVLVTYSIVISLLSIYVFHALLMVILYRRTKRKTTESKPGMDQYPFVTVQLPVYNEKYVVERLIDSVCRIDYPKERLEIQVLDDSTDETTEIAHAVSAKYTRLGYDIKLIHRDDRMGYKAGALRNGLERCKGEFIAIFDADFIPPVNFLNETLPHFRDAKVGAIQGRWSHLNDNYSFLTRGQALGLDAHFVIEQTARSRSGTFINFNGTGGIWRKEAILDAGNWQYDTLTEDLDLSYRAQLRGWNLLYLNDVVCCGEIPTEINSLKTQQHRWAKGAIQTAKKLLPRVLRADISRLAKFEAFVHLTNHVAYPLMLGITLCSVPLIVIKVNCEDARSYFNWVTLFTICAFGHPLFYSYAQRELHKDWSRRLLYLPALFAWGLGTSVTNTKAILEGLLNIESPFTRTPKYRIERKGDTWQDKIYRSKPPLTTGIEFALAFYTSAGVIYSVVHLQFLIVPFLILLSFSFFYTGFLSVFHAVRR</sequence>
<dbReference type="EMBL" id="LIZT01000013">
    <property type="protein sequence ID" value="KPJ50767.1"/>
    <property type="molecule type" value="Genomic_DNA"/>
</dbReference>
<feature type="transmembrane region" description="Helical" evidence="9">
    <location>
        <begin position="307"/>
        <end position="327"/>
    </location>
</feature>
<dbReference type="InterPro" id="IPR029044">
    <property type="entry name" value="Nucleotide-diphossugar_trans"/>
</dbReference>
<dbReference type="PANTHER" id="PTHR32044">
    <property type="entry name" value="GLUCOMANNAN 4-BETA-MANNOSYLTRANSFERASE 9"/>
    <property type="match status" value="1"/>
</dbReference>
<evidence type="ECO:0000256" key="3">
    <source>
        <dbReference type="ARBA" id="ARBA00022679"/>
    </source>
</evidence>
<dbReference type="SUPFAM" id="SSF53448">
    <property type="entry name" value="Nucleotide-diphospho-sugar transferases"/>
    <property type="match status" value="1"/>
</dbReference>
<feature type="transmembrane region" description="Helical" evidence="9">
    <location>
        <begin position="339"/>
        <end position="360"/>
    </location>
</feature>
<dbReference type="Pfam" id="PF13641">
    <property type="entry name" value="Glyco_tranf_2_3"/>
    <property type="match status" value="1"/>
</dbReference>
<evidence type="ECO:0000313" key="11">
    <source>
        <dbReference type="Proteomes" id="UP000051124"/>
    </source>
</evidence>